<dbReference type="GO" id="GO:0005737">
    <property type="term" value="C:cytoplasm"/>
    <property type="evidence" value="ECO:0007669"/>
    <property type="project" value="InterPro"/>
</dbReference>
<dbReference type="EMBL" id="JACGCM010000155">
    <property type="protein sequence ID" value="KAF6175613.1"/>
    <property type="molecule type" value="Genomic_DNA"/>
</dbReference>
<dbReference type="Pfam" id="PF04194">
    <property type="entry name" value="PDCD2_C"/>
    <property type="match status" value="1"/>
</dbReference>
<gene>
    <name evidence="3" type="ORF">GIB67_022615</name>
</gene>
<organism evidence="3 4">
    <name type="scientific">Kingdonia uniflora</name>
    <dbReference type="NCBI Taxonomy" id="39325"/>
    <lineage>
        <taxon>Eukaryota</taxon>
        <taxon>Viridiplantae</taxon>
        <taxon>Streptophyta</taxon>
        <taxon>Embryophyta</taxon>
        <taxon>Tracheophyta</taxon>
        <taxon>Spermatophyta</taxon>
        <taxon>Magnoliopsida</taxon>
        <taxon>Ranunculales</taxon>
        <taxon>Circaeasteraceae</taxon>
        <taxon>Kingdonia</taxon>
    </lineage>
</organism>
<sequence length="364" mass="41115">MGGVFLGMPGPWAEDHREVADHYTTKIGGVPDWPIPIMDLRPGLLECGSCGNNLCLVAQVYAPISNITSKIEERIIYVFGCVMPKCGNNPISWQALRVQKCHSGEEESSSATEEMDLQATPSKPQSTNKWLEDDVSNVDNAVSDEEIDLDELGRLLSEASSLASHSKKQNGRHKVESALRCSQKKPIKRLSNANLPVIPCFYIYSQEEEELGIISAISSSYSLYIKKRHKEKEVWEEEGYEYDKALHVDRTYLKFKKRLDLYPEQCSRYSYGGRPLLATNEIDEPRNCECCGGIRHFEMQLMPPLLFFLREASGGSSLHSLEDWNWMTIILYTCSQSCSHPTIDDKSSNNGWTVAEETVIVQFE</sequence>
<feature type="compositionally biased region" description="Polar residues" evidence="1">
    <location>
        <begin position="119"/>
        <end position="129"/>
    </location>
</feature>
<feature type="region of interest" description="Disordered" evidence="1">
    <location>
        <begin position="107"/>
        <end position="135"/>
    </location>
</feature>
<dbReference type="PANTHER" id="PTHR47762">
    <property type="entry name" value="OSJNBB0079B02.4 PROTEIN"/>
    <property type="match status" value="1"/>
</dbReference>
<name>A0A7J7P8F8_9MAGN</name>
<accession>A0A7J7P8F8</accession>
<evidence type="ECO:0000313" key="4">
    <source>
        <dbReference type="Proteomes" id="UP000541444"/>
    </source>
</evidence>
<comment type="caution">
    <text evidence="3">The sequence shown here is derived from an EMBL/GenBank/DDBJ whole genome shotgun (WGS) entry which is preliminary data.</text>
</comment>
<dbReference type="Proteomes" id="UP000541444">
    <property type="component" value="Unassembled WGS sequence"/>
</dbReference>
<dbReference type="AlphaFoldDB" id="A0A7J7P8F8"/>
<evidence type="ECO:0000256" key="1">
    <source>
        <dbReference type="SAM" id="MobiDB-lite"/>
    </source>
</evidence>
<evidence type="ECO:0000313" key="3">
    <source>
        <dbReference type="EMBL" id="KAF6175613.1"/>
    </source>
</evidence>
<protein>
    <recommendedName>
        <fullName evidence="2">Programmed cell death protein 2 C-terminal domain-containing protein</fullName>
    </recommendedName>
</protein>
<proteinExistence type="predicted"/>
<keyword evidence="4" id="KW-1185">Reference proteome</keyword>
<feature type="domain" description="Programmed cell death protein 2 C-terminal" evidence="2">
    <location>
        <begin position="249"/>
        <end position="362"/>
    </location>
</feature>
<dbReference type="InterPro" id="IPR007320">
    <property type="entry name" value="PDCD2_C"/>
</dbReference>
<dbReference type="OrthoDB" id="366284at2759"/>
<evidence type="ECO:0000259" key="2">
    <source>
        <dbReference type="Pfam" id="PF04194"/>
    </source>
</evidence>
<dbReference type="PANTHER" id="PTHR47762:SF2">
    <property type="entry name" value="OS04G0640800 PROTEIN"/>
    <property type="match status" value="1"/>
</dbReference>
<reference evidence="3 4" key="1">
    <citation type="journal article" date="2020" name="IScience">
        <title>Genome Sequencing of the Endangered Kingdonia uniflora (Circaeasteraceae, Ranunculales) Reveals Potential Mechanisms of Evolutionary Specialization.</title>
        <authorList>
            <person name="Sun Y."/>
            <person name="Deng T."/>
            <person name="Zhang A."/>
            <person name="Moore M.J."/>
            <person name="Landis J.B."/>
            <person name="Lin N."/>
            <person name="Zhang H."/>
            <person name="Zhang X."/>
            <person name="Huang J."/>
            <person name="Zhang X."/>
            <person name="Sun H."/>
            <person name="Wang H."/>
        </authorList>
    </citation>
    <scope>NUCLEOTIDE SEQUENCE [LARGE SCALE GENOMIC DNA]</scope>
    <source>
        <strain evidence="3">TB1705</strain>
        <tissue evidence="3">Leaf</tissue>
    </source>
</reference>